<evidence type="ECO:0000256" key="1">
    <source>
        <dbReference type="SAM" id="Phobius"/>
    </source>
</evidence>
<evidence type="ECO:0000313" key="2">
    <source>
        <dbReference type="EMBL" id="GAA3761124.1"/>
    </source>
</evidence>
<gene>
    <name evidence="2" type="ORF">GCM10022240_12090</name>
</gene>
<evidence type="ECO:0000313" key="3">
    <source>
        <dbReference type="Proteomes" id="UP001500540"/>
    </source>
</evidence>
<keyword evidence="1" id="KW-0812">Transmembrane</keyword>
<dbReference type="Pfam" id="PF14155">
    <property type="entry name" value="DUF4307"/>
    <property type="match status" value="1"/>
</dbReference>
<proteinExistence type="predicted"/>
<organism evidence="2 3">
    <name type="scientific">Microbacterium kribbense</name>
    <dbReference type="NCBI Taxonomy" id="433645"/>
    <lineage>
        <taxon>Bacteria</taxon>
        <taxon>Bacillati</taxon>
        <taxon>Actinomycetota</taxon>
        <taxon>Actinomycetes</taxon>
        <taxon>Micrococcales</taxon>
        <taxon>Microbacteriaceae</taxon>
        <taxon>Microbacterium</taxon>
    </lineage>
</organism>
<comment type="caution">
    <text evidence="2">The sequence shown here is derived from an EMBL/GenBank/DDBJ whole genome shotgun (WGS) entry which is preliminary data.</text>
</comment>
<keyword evidence="3" id="KW-1185">Reference proteome</keyword>
<name>A0ABP7GHW7_9MICO</name>
<dbReference type="InterPro" id="IPR025443">
    <property type="entry name" value="DUF4307"/>
</dbReference>
<reference evidence="3" key="1">
    <citation type="journal article" date="2019" name="Int. J. Syst. Evol. Microbiol.">
        <title>The Global Catalogue of Microorganisms (GCM) 10K type strain sequencing project: providing services to taxonomists for standard genome sequencing and annotation.</title>
        <authorList>
            <consortium name="The Broad Institute Genomics Platform"/>
            <consortium name="The Broad Institute Genome Sequencing Center for Infectious Disease"/>
            <person name="Wu L."/>
            <person name="Ma J."/>
        </authorList>
    </citation>
    <scope>NUCLEOTIDE SEQUENCE [LARGE SCALE GENOMIC DNA]</scope>
    <source>
        <strain evidence="3">JCM 16950</strain>
    </source>
</reference>
<sequence>MTTQQELDARYGRNRSVRRRVWTWSVIGTFAVVAVGLLSWATIANTIHAVDAVATGYDVVDARTVTVSFQTTAPAGSTIVCVLEADDEDHGVVGWKVIELPPSRAHTQAFTETIPTLAKATTGLVNTCWVS</sequence>
<dbReference type="EMBL" id="BAABAF010000004">
    <property type="protein sequence ID" value="GAA3761124.1"/>
    <property type="molecule type" value="Genomic_DNA"/>
</dbReference>
<accession>A0ABP7GHW7</accession>
<dbReference type="Proteomes" id="UP001500540">
    <property type="component" value="Unassembled WGS sequence"/>
</dbReference>
<dbReference type="RefSeq" id="WP_344781592.1">
    <property type="nucleotide sequence ID" value="NZ_BAABAF010000004.1"/>
</dbReference>
<feature type="transmembrane region" description="Helical" evidence="1">
    <location>
        <begin position="21"/>
        <end position="41"/>
    </location>
</feature>
<keyword evidence="1" id="KW-0472">Membrane</keyword>
<evidence type="ECO:0008006" key="4">
    <source>
        <dbReference type="Google" id="ProtNLM"/>
    </source>
</evidence>
<protein>
    <recommendedName>
        <fullName evidence="4">DUF4307 domain-containing protein</fullName>
    </recommendedName>
</protein>
<keyword evidence="1" id="KW-1133">Transmembrane helix</keyword>